<dbReference type="GO" id="GO:0004605">
    <property type="term" value="F:phosphatidate cytidylyltransferase activity"/>
    <property type="evidence" value="ECO:0007669"/>
    <property type="project" value="UniProtKB-EC"/>
</dbReference>
<organism evidence="20">
    <name type="scientific">uncultured Desulfobacteraceae bacterium</name>
    <dbReference type="NCBI Taxonomy" id="218296"/>
    <lineage>
        <taxon>Bacteria</taxon>
        <taxon>Pseudomonadati</taxon>
        <taxon>Thermodesulfobacteriota</taxon>
        <taxon>Desulfobacteria</taxon>
        <taxon>Desulfobacterales</taxon>
        <taxon>Desulfobacteraceae</taxon>
        <taxon>environmental samples</taxon>
    </lineage>
</organism>
<keyword evidence="11 18" id="KW-0812">Transmembrane</keyword>
<dbReference type="PROSITE" id="PS01315">
    <property type="entry name" value="CDS"/>
    <property type="match status" value="1"/>
</dbReference>
<evidence type="ECO:0000256" key="11">
    <source>
        <dbReference type="ARBA" id="ARBA00022692"/>
    </source>
</evidence>
<keyword evidence="16" id="KW-0594">Phospholipid biosynthesis</keyword>
<dbReference type="PANTHER" id="PTHR46382:SF1">
    <property type="entry name" value="PHOSPHATIDATE CYTIDYLYLTRANSFERASE"/>
    <property type="match status" value="1"/>
</dbReference>
<proteinExistence type="inferred from homology"/>
<evidence type="ECO:0000256" key="12">
    <source>
        <dbReference type="ARBA" id="ARBA00022695"/>
    </source>
</evidence>
<dbReference type="EC" id="2.7.7.41" evidence="6 18"/>
<protein>
    <recommendedName>
        <fullName evidence="7 18">Phosphatidate cytidylyltransferase</fullName>
        <ecNumber evidence="6 18">2.7.7.41</ecNumber>
    </recommendedName>
</protein>
<keyword evidence="12 18" id="KW-0548">Nucleotidyltransferase</keyword>
<evidence type="ECO:0000256" key="19">
    <source>
        <dbReference type="SAM" id="Phobius"/>
    </source>
</evidence>
<evidence type="ECO:0000256" key="6">
    <source>
        <dbReference type="ARBA" id="ARBA00012487"/>
    </source>
</evidence>
<comment type="pathway">
    <text evidence="3 18">Phospholipid metabolism; CDP-diacylglycerol biosynthesis; CDP-diacylglycerol from sn-glycerol 3-phosphate: step 3/3.</text>
</comment>
<keyword evidence="17" id="KW-1208">Phospholipid metabolism</keyword>
<keyword evidence="13 19" id="KW-1133">Transmembrane helix</keyword>
<evidence type="ECO:0000256" key="4">
    <source>
        <dbReference type="ARBA" id="ARBA00005189"/>
    </source>
</evidence>
<comment type="catalytic activity">
    <reaction evidence="1 18">
        <text>a 1,2-diacyl-sn-glycero-3-phosphate + CTP + H(+) = a CDP-1,2-diacyl-sn-glycerol + diphosphate</text>
        <dbReference type="Rhea" id="RHEA:16229"/>
        <dbReference type="ChEBI" id="CHEBI:15378"/>
        <dbReference type="ChEBI" id="CHEBI:33019"/>
        <dbReference type="ChEBI" id="CHEBI:37563"/>
        <dbReference type="ChEBI" id="CHEBI:58332"/>
        <dbReference type="ChEBI" id="CHEBI:58608"/>
        <dbReference type="EC" id="2.7.7.41"/>
    </reaction>
</comment>
<keyword evidence="14" id="KW-0443">Lipid metabolism</keyword>
<keyword evidence="8" id="KW-1003">Cell membrane</keyword>
<evidence type="ECO:0000256" key="15">
    <source>
        <dbReference type="ARBA" id="ARBA00023136"/>
    </source>
</evidence>
<feature type="transmembrane region" description="Helical" evidence="19">
    <location>
        <begin position="135"/>
        <end position="156"/>
    </location>
</feature>
<keyword evidence="9" id="KW-0444">Lipid biosynthesis</keyword>
<evidence type="ECO:0000256" key="17">
    <source>
        <dbReference type="ARBA" id="ARBA00023264"/>
    </source>
</evidence>
<evidence type="ECO:0000256" key="16">
    <source>
        <dbReference type="ARBA" id="ARBA00023209"/>
    </source>
</evidence>
<evidence type="ECO:0000256" key="2">
    <source>
        <dbReference type="ARBA" id="ARBA00004651"/>
    </source>
</evidence>
<dbReference type="EMBL" id="CAACVI010000014">
    <property type="protein sequence ID" value="VEN74008.1"/>
    <property type="molecule type" value="Genomic_DNA"/>
</dbReference>
<dbReference type="AlphaFoldDB" id="A0A484HIC8"/>
<dbReference type="Pfam" id="PF01148">
    <property type="entry name" value="CTP_transf_1"/>
    <property type="match status" value="1"/>
</dbReference>
<sequence length="270" mass="28654">MLLKRWITALCLTPFIVWLILMGSGDHFALFVAAVSLVALWEYFGIVLPRTPKTHPDILAVFAASPPLIWSVHISRFDIAAGLMTLTVLLFGAASIAGFKKDAEVGKKAAFGLLGIVYVSLFLSWAVLIRDGRDGIVWIFILAVSVFAGDTGAYYAGTRLGRRPLCPFVSPKKTVEGAIGGLAATVCAGSAIKFFFLPALPWGAVILALVLTGVFAQAGDLFESVLKRASGIKDSGKILPGHGGLLDRIDGILFAAPVVCFFQRFLAGGG</sequence>
<comment type="pathway">
    <text evidence="4">Lipid metabolism.</text>
</comment>
<evidence type="ECO:0000256" key="7">
    <source>
        <dbReference type="ARBA" id="ARBA00019373"/>
    </source>
</evidence>
<evidence type="ECO:0000256" key="3">
    <source>
        <dbReference type="ARBA" id="ARBA00005119"/>
    </source>
</evidence>
<evidence type="ECO:0000256" key="9">
    <source>
        <dbReference type="ARBA" id="ARBA00022516"/>
    </source>
</evidence>
<dbReference type="UniPathway" id="UPA00557">
    <property type="reaction ID" value="UER00614"/>
</dbReference>
<evidence type="ECO:0000256" key="14">
    <source>
        <dbReference type="ARBA" id="ARBA00023098"/>
    </source>
</evidence>
<dbReference type="InterPro" id="IPR000374">
    <property type="entry name" value="PC_trans"/>
</dbReference>
<feature type="transmembrane region" description="Helical" evidence="19">
    <location>
        <begin position="6"/>
        <end position="21"/>
    </location>
</feature>
<evidence type="ECO:0000256" key="8">
    <source>
        <dbReference type="ARBA" id="ARBA00022475"/>
    </source>
</evidence>
<feature type="transmembrane region" description="Helical" evidence="19">
    <location>
        <begin position="202"/>
        <end position="222"/>
    </location>
</feature>
<evidence type="ECO:0000256" key="1">
    <source>
        <dbReference type="ARBA" id="ARBA00001698"/>
    </source>
</evidence>
<comment type="subcellular location">
    <subcellularLocation>
        <location evidence="2">Cell membrane</location>
        <topology evidence="2">Multi-pass membrane protein</topology>
    </subcellularLocation>
</comment>
<evidence type="ECO:0000256" key="5">
    <source>
        <dbReference type="ARBA" id="ARBA00010185"/>
    </source>
</evidence>
<feature type="transmembrane region" description="Helical" evidence="19">
    <location>
        <begin position="111"/>
        <end position="129"/>
    </location>
</feature>
<keyword evidence="10 18" id="KW-0808">Transferase</keyword>
<dbReference type="PANTHER" id="PTHR46382">
    <property type="entry name" value="PHOSPHATIDATE CYTIDYLYLTRANSFERASE"/>
    <property type="match status" value="1"/>
</dbReference>
<name>A0A484HIC8_9BACT</name>
<keyword evidence="15 19" id="KW-0472">Membrane</keyword>
<feature type="transmembrane region" description="Helical" evidence="19">
    <location>
        <begin position="28"/>
        <end position="48"/>
    </location>
</feature>
<reference evidence="20" key="1">
    <citation type="submission" date="2019-01" db="EMBL/GenBank/DDBJ databases">
        <authorList>
            <consortium name="Genoscope - CEA"/>
            <person name="William W."/>
        </authorList>
    </citation>
    <scope>NUCLEOTIDE SEQUENCE</scope>
    <source>
        <strain evidence="20">CR-1</strain>
    </source>
</reference>
<comment type="similarity">
    <text evidence="5 18">Belongs to the CDS family.</text>
</comment>
<dbReference type="GO" id="GO:0005886">
    <property type="term" value="C:plasma membrane"/>
    <property type="evidence" value="ECO:0007669"/>
    <property type="project" value="UniProtKB-SubCell"/>
</dbReference>
<gene>
    <name evidence="20" type="ORF">EPICR_210015</name>
</gene>
<dbReference type="GO" id="GO:0016024">
    <property type="term" value="P:CDP-diacylglycerol biosynthetic process"/>
    <property type="evidence" value="ECO:0007669"/>
    <property type="project" value="UniProtKB-UniPathway"/>
</dbReference>
<accession>A0A484HIC8</accession>
<evidence type="ECO:0000313" key="20">
    <source>
        <dbReference type="EMBL" id="VEN74008.1"/>
    </source>
</evidence>
<evidence type="ECO:0000256" key="13">
    <source>
        <dbReference type="ARBA" id="ARBA00022989"/>
    </source>
</evidence>
<evidence type="ECO:0000256" key="10">
    <source>
        <dbReference type="ARBA" id="ARBA00022679"/>
    </source>
</evidence>
<evidence type="ECO:0000256" key="18">
    <source>
        <dbReference type="RuleBase" id="RU003938"/>
    </source>
</evidence>
<feature type="transmembrane region" description="Helical" evidence="19">
    <location>
        <begin position="79"/>
        <end position="99"/>
    </location>
</feature>